<sequence length="357" mass="37512">MDPHERPTSAWAHLFEPAPPEPSRRPRPPWWVVAPLVVVGVVVIALVVGGVLGLVTNFRAPWGPGSQEVNPFAEHPAYADPSSRTAQGAQAAEDAGSPDAPVLRRLAETPQGIWLVPEEHGPGDVGRHVERVVAEAGDTVPVLVVYGIPQRDCTGGFSAGGLAAEEYVDWIGEIVEGLERADRAAVVLEPDALVSVLECAELGSRIDLIRQAVGLLAESRAAVYIDAGHSGWRTPEEVADLLEDVGVERVRGFATNVANSQPEALELAYADAINAELPVAVHAVVDTGRNGNGAGETFCNAPGLALGAPPGAAEEEVWDARLWIKPPGESDGTCNGGPPAGTFWPERAVELARAAGW</sequence>
<evidence type="ECO:0000313" key="4">
    <source>
        <dbReference type="EMBL" id="MDP9824228.1"/>
    </source>
</evidence>
<dbReference type="PIRSF" id="PIRSF001100">
    <property type="entry name" value="Beta_cellobiohydrolase"/>
    <property type="match status" value="1"/>
</dbReference>
<dbReference type="GO" id="GO:0008810">
    <property type="term" value="F:cellulase activity"/>
    <property type="evidence" value="ECO:0007669"/>
    <property type="project" value="UniProtKB-EC"/>
</dbReference>
<dbReference type="PRINTS" id="PR00733">
    <property type="entry name" value="GLHYDRLASE6"/>
</dbReference>
<dbReference type="Gene3D" id="3.20.20.40">
    <property type="entry name" value="1, 4-beta cellobiohydrolase"/>
    <property type="match status" value="1"/>
</dbReference>
<dbReference type="InterPro" id="IPR036434">
    <property type="entry name" value="Beta_cellobiohydrolase_sf"/>
</dbReference>
<dbReference type="PANTHER" id="PTHR34876">
    <property type="match status" value="1"/>
</dbReference>
<name>A0ABT9NUW6_9ACTN</name>
<keyword evidence="1" id="KW-0136">Cellulose degradation</keyword>
<gene>
    <name evidence="4" type="ORF">J2S59_004037</name>
</gene>
<keyword evidence="3" id="KW-0812">Transmembrane</keyword>
<dbReference type="Pfam" id="PF01341">
    <property type="entry name" value="Glyco_hydro_6"/>
    <property type="match status" value="1"/>
</dbReference>
<keyword evidence="1" id="KW-0119">Carbohydrate metabolism</keyword>
<comment type="similarity">
    <text evidence="1">Belongs to the glycosyl hydrolase family 6.</text>
</comment>
<comment type="caution">
    <text evidence="4">The sequence shown here is derived from an EMBL/GenBank/DDBJ whole genome shotgun (WGS) entry which is preliminary data.</text>
</comment>
<dbReference type="EMBL" id="JAUSQM010000001">
    <property type="protein sequence ID" value="MDP9824228.1"/>
    <property type="molecule type" value="Genomic_DNA"/>
</dbReference>
<evidence type="ECO:0000256" key="1">
    <source>
        <dbReference type="RuleBase" id="RU361186"/>
    </source>
</evidence>
<protein>
    <recommendedName>
        <fullName evidence="1">Glucanase</fullName>
        <ecNumber evidence="1">3.2.1.-</ecNumber>
    </recommendedName>
</protein>
<keyword evidence="1 4" id="KW-0378">Hydrolase</keyword>
<organism evidence="4 5">
    <name type="scientific">Nocardioides massiliensis</name>
    <dbReference type="NCBI Taxonomy" id="1325935"/>
    <lineage>
        <taxon>Bacteria</taxon>
        <taxon>Bacillati</taxon>
        <taxon>Actinomycetota</taxon>
        <taxon>Actinomycetes</taxon>
        <taxon>Propionibacteriales</taxon>
        <taxon>Nocardioidaceae</taxon>
        <taxon>Nocardioides</taxon>
    </lineage>
</organism>
<evidence type="ECO:0000313" key="5">
    <source>
        <dbReference type="Proteomes" id="UP001240447"/>
    </source>
</evidence>
<reference evidence="4 5" key="1">
    <citation type="submission" date="2023-07" db="EMBL/GenBank/DDBJ databases">
        <title>Sequencing the genomes of 1000 actinobacteria strains.</title>
        <authorList>
            <person name="Klenk H.-P."/>
        </authorList>
    </citation>
    <scope>NUCLEOTIDE SEQUENCE [LARGE SCALE GENOMIC DNA]</scope>
    <source>
        <strain evidence="4 5">GD13</strain>
    </source>
</reference>
<keyword evidence="3" id="KW-1133">Transmembrane helix</keyword>
<dbReference type="Proteomes" id="UP001240447">
    <property type="component" value="Unassembled WGS sequence"/>
</dbReference>
<keyword evidence="1" id="KW-0624">Polysaccharide degradation</keyword>
<feature type="transmembrane region" description="Helical" evidence="3">
    <location>
        <begin position="30"/>
        <end position="55"/>
    </location>
</feature>
<evidence type="ECO:0000256" key="3">
    <source>
        <dbReference type="SAM" id="Phobius"/>
    </source>
</evidence>
<keyword evidence="3" id="KW-0472">Membrane</keyword>
<feature type="region of interest" description="Disordered" evidence="2">
    <location>
        <begin position="71"/>
        <end position="99"/>
    </location>
</feature>
<dbReference type="PANTHER" id="PTHR34876:SF4">
    <property type="entry name" value="1,4-BETA-D-GLUCAN CELLOBIOHYDROLASE C-RELATED"/>
    <property type="match status" value="1"/>
</dbReference>
<dbReference type="SUPFAM" id="SSF51989">
    <property type="entry name" value="Glycosyl hydrolases family 6, cellulases"/>
    <property type="match status" value="1"/>
</dbReference>
<proteinExistence type="inferred from homology"/>
<accession>A0ABT9NUW6</accession>
<keyword evidence="5" id="KW-1185">Reference proteome</keyword>
<keyword evidence="1 4" id="KW-0326">Glycosidase</keyword>
<dbReference type="EC" id="3.2.1.-" evidence="1"/>
<dbReference type="RefSeq" id="WP_181641840.1">
    <property type="nucleotide sequence ID" value="NZ_CCXJ01000237.1"/>
</dbReference>
<evidence type="ECO:0000256" key="2">
    <source>
        <dbReference type="SAM" id="MobiDB-lite"/>
    </source>
</evidence>
<dbReference type="InterPro" id="IPR016288">
    <property type="entry name" value="Beta_cellobiohydrolase"/>
</dbReference>
<feature type="region of interest" description="Disordered" evidence="2">
    <location>
        <begin position="1"/>
        <end position="25"/>
    </location>
</feature>